<evidence type="ECO:0000256" key="1">
    <source>
        <dbReference type="SAM" id="SignalP"/>
    </source>
</evidence>
<dbReference type="Pfam" id="PF03415">
    <property type="entry name" value="Peptidase_C11"/>
    <property type="match status" value="1"/>
</dbReference>
<accession>A0A1G5F297</accession>
<dbReference type="PANTHER" id="PTHR37835:SF1">
    <property type="entry name" value="ALPHA-CLOSTRIPAIN"/>
    <property type="match status" value="1"/>
</dbReference>
<reference evidence="2 3" key="1">
    <citation type="submission" date="2016-10" db="EMBL/GenBank/DDBJ databases">
        <authorList>
            <person name="de Groot N.N."/>
        </authorList>
    </citation>
    <scope>NUCLEOTIDE SEQUENCE [LARGE SCALE GENOMIC DNA]</scope>
    <source>
        <strain evidence="2 3">AA1</strain>
    </source>
</reference>
<protein>
    <submittedName>
        <fullName evidence="2">Clostripain</fullName>
    </submittedName>
</protein>
<dbReference type="RefSeq" id="WP_175469665.1">
    <property type="nucleotide sequence ID" value="NZ_FMUX01000007.1"/>
</dbReference>
<keyword evidence="1" id="KW-0732">Signal</keyword>
<dbReference type="PANTHER" id="PTHR37835">
    <property type="entry name" value="ALPHA-CLOSTRIPAIN"/>
    <property type="match status" value="1"/>
</dbReference>
<name>A0A1G5F297_9BACT</name>
<sequence length="423" mass="45358">MRRHRTWAACRVIGVALMALGMVAGCGSSGGSESQEGPTWTVMVYLDGDNNLEADALTDFNEMEAAAASPDTRVIVLFDRSSGYTRDQGDWAETRLYEIYHDTDTSAIASKRLTDTTWLGLYGDGDDELNMGSAETLRRFIAYGRATYPAEHTALILWDHGSGWAPSASDAAAPGTKFIATDETSAGDALSVKEVALALEGQGVNLLGFDACLMAELEVAWEFQRVARFMVASEGLEPSSGWDYTGFLTCFSQLPSASKSPEALGRCIAETYMESRVGGMDLGLSVVDLAALSPLGAAVDELASEMTALSTNAVITARYLNAAHYNADTCVDLRQFAEVLGASAETRNALGEALSDAVIYNEATRPEMACGLSIYFPVFGVTSGQYSLYTSSHLSFVADTQWDEALDHHSRVADWAAFIAAHP</sequence>
<dbReference type="Gene3D" id="3.40.50.11970">
    <property type="match status" value="1"/>
</dbReference>
<gene>
    <name evidence="2" type="ORF">SAMN05216233_10782</name>
</gene>
<proteinExistence type="predicted"/>
<dbReference type="PROSITE" id="PS51257">
    <property type="entry name" value="PROKAR_LIPOPROTEIN"/>
    <property type="match status" value="1"/>
</dbReference>
<feature type="chain" id="PRO_5011585299" evidence="1">
    <location>
        <begin position="25"/>
        <end position="423"/>
    </location>
</feature>
<dbReference type="Proteomes" id="UP000198870">
    <property type="component" value="Unassembled WGS sequence"/>
</dbReference>
<feature type="signal peptide" evidence="1">
    <location>
        <begin position="1"/>
        <end position="24"/>
    </location>
</feature>
<dbReference type="AlphaFoldDB" id="A0A1G5F297"/>
<dbReference type="InterPro" id="IPR005077">
    <property type="entry name" value="Peptidase_C11"/>
</dbReference>
<dbReference type="EMBL" id="FMUX01000007">
    <property type="protein sequence ID" value="SCY33231.1"/>
    <property type="molecule type" value="Genomic_DNA"/>
</dbReference>
<keyword evidence="3" id="KW-1185">Reference proteome</keyword>
<organism evidence="2 3">
    <name type="scientific">Desulfoluna spongiiphila</name>
    <dbReference type="NCBI Taxonomy" id="419481"/>
    <lineage>
        <taxon>Bacteria</taxon>
        <taxon>Pseudomonadati</taxon>
        <taxon>Thermodesulfobacteriota</taxon>
        <taxon>Desulfobacteria</taxon>
        <taxon>Desulfobacterales</taxon>
        <taxon>Desulfolunaceae</taxon>
        <taxon>Desulfoluna</taxon>
    </lineage>
</organism>
<evidence type="ECO:0000313" key="3">
    <source>
        <dbReference type="Proteomes" id="UP000198870"/>
    </source>
</evidence>
<dbReference type="STRING" id="419481.SAMN05216233_10782"/>
<evidence type="ECO:0000313" key="2">
    <source>
        <dbReference type="EMBL" id="SCY33231.1"/>
    </source>
</evidence>